<accession>A0A8S1VGN9</accession>
<dbReference type="OrthoDB" id="309229at2759"/>
<keyword evidence="1" id="KW-0812">Transmembrane</keyword>
<feature type="transmembrane region" description="Helical" evidence="1">
    <location>
        <begin position="216"/>
        <end position="240"/>
    </location>
</feature>
<dbReference type="Proteomes" id="UP000689195">
    <property type="component" value="Unassembled WGS sequence"/>
</dbReference>
<dbReference type="AlphaFoldDB" id="A0A8S1VGN9"/>
<comment type="caution">
    <text evidence="2">The sequence shown here is derived from an EMBL/GenBank/DDBJ whole genome shotgun (WGS) entry which is preliminary data.</text>
</comment>
<evidence type="ECO:0000313" key="2">
    <source>
        <dbReference type="EMBL" id="CAD8175545.1"/>
    </source>
</evidence>
<keyword evidence="3" id="KW-1185">Reference proteome</keyword>
<name>A0A8S1VGN9_9CILI</name>
<reference evidence="2" key="1">
    <citation type="submission" date="2021-01" db="EMBL/GenBank/DDBJ databases">
        <authorList>
            <consortium name="Genoscope - CEA"/>
            <person name="William W."/>
        </authorList>
    </citation>
    <scope>NUCLEOTIDE SEQUENCE</scope>
</reference>
<feature type="transmembrane region" description="Helical" evidence="1">
    <location>
        <begin position="87"/>
        <end position="107"/>
    </location>
</feature>
<feature type="transmembrane region" description="Helical" evidence="1">
    <location>
        <begin position="30"/>
        <end position="52"/>
    </location>
</feature>
<dbReference type="PROSITE" id="PS51257">
    <property type="entry name" value="PROKAR_LIPOPROTEIN"/>
    <property type="match status" value="1"/>
</dbReference>
<keyword evidence="1" id="KW-1133">Transmembrane helix</keyword>
<feature type="transmembrane region" description="Helical" evidence="1">
    <location>
        <begin position="64"/>
        <end position="81"/>
    </location>
</feature>
<evidence type="ECO:0000313" key="3">
    <source>
        <dbReference type="Proteomes" id="UP000689195"/>
    </source>
</evidence>
<gene>
    <name evidence="2" type="ORF">PPENT_87.1.T0630109</name>
</gene>
<organism evidence="2 3">
    <name type="scientific">Paramecium pentaurelia</name>
    <dbReference type="NCBI Taxonomy" id="43138"/>
    <lineage>
        <taxon>Eukaryota</taxon>
        <taxon>Sar</taxon>
        <taxon>Alveolata</taxon>
        <taxon>Ciliophora</taxon>
        <taxon>Intramacronucleata</taxon>
        <taxon>Oligohymenophorea</taxon>
        <taxon>Peniculida</taxon>
        <taxon>Parameciidae</taxon>
        <taxon>Paramecium</taxon>
    </lineage>
</organism>
<sequence length="351" mass="42029">MLITRIYILCLRELLGIQFMFGVSCPFNSLYLGTTCSLLLMILCIYQITVRVIEQRRIYKRKQLLFSIILASNIFFLIFTMNRDFIFAYFFCYYFDLCFLIFLVYFFTKKATDLNVYNKSKSKLVRGCTYGLFSLFSAFLFINLTVYYFWNSKCRIITIFVIKLVELLASIIFITGAYFLNKKMNALIIEQIMFTNRMTGQEKTQYIKTRNIKLKFWTLVCVTAFGQVIQLFSDLIYFIIDVDNNQDKCEFLSNNQLQNPLIDLFICLFGYFLPLFCAVYLFWYKKKKIQYVRNPQRWKAYQNVTITNCQTSRIAHSRLHKKIEITIKIIYNILQYYIIIKYLQLIKYICS</sequence>
<protein>
    <recommendedName>
        <fullName evidence="4">Transmembrane protein</fullName>
    </recommendedName>
</protein>
<feature type="transmembrane region" description="Helical" evidence="1">
    <location>
        <begin position="260"/>
        <end position="283"/>
    </location>
</feature>
<feature type="transmembrane region" description="Helical" evidence="1">
    <location>
        <begin position="128"/>
        <end position="150"/>
    </location>
</feature>
<evidence type="ECO:0008006" key="4">
    <source>
        <dbReference type="Google" id="ProtNLM"/>
    </source>
</evidence>
<evidence type="ECO:0000256" key="1">
    <source>
        <dbReference type="SAM" id="Phobius"/>
    </source>
</evidence>
<dbReference type="EMBL" id="CAJJDO010000063">
    <property type="protein sequence ID" value="CAD8175545.1"/>
    <property type="molecule type" value="Genomic_DNA"/>
</dbReference>
<proteinExistence type="predicted"/>
<feature type="transmembrane region" description="Helical" evidence="1">
    <location>
        <begin position="156"/>
        <end position="180"/>
    </location>
</feature>
<keyword evidence="1" id="KW-0472">Membrane</keyword>